<keyword evidence="3" id="KW-1185">Reference proteome</keyword>
<dbReference type="RefSeq" id="WP_012499106.1">
    <property type="nucleotide sequence ID" value="NC_011026.1"/>
</dbReference>
<accession>B3QV68</accession>
<dbReference type="EMBL" id="CP001100">
    <property type="protein sequence ID" value="ACF13022.1"/>
    <property type="molecule type" value="Genomic_DNA"/>
</dbReference>
<evidence type="ECO:0000259" key="1">
    <source>
        <dbReference type="PROSITE" id="PS51379"/>
    </source>
</evidence>
<organism evidence="2 3">
    <name type="scientific">Chloroherpeton thalassium (strain ATCC 35110 / GB-78)</name>
    <dbReference type="NCBI Taxonomy" id="517418"/>
    <lineage>
        <taxon>Bacteria</taxon>
        <taxon>Pseudomonadati</taxon>
        <taxon>Chlorobiota</taxon>
        <taxon>Chlorobiia</taxon>
        <taxon>Chlorobiales</taxon>
        <taxon>Chloroherpetonaceae</taxon>
        <taxon>Chloroherpeton</taxon>
    </lineage>
</organism>
<name>B3QV68_CHLT3</name>
<evidence type="ECO:0000313" key="3">
    <source>
        <dbReference type="Proteomes" id="UP000001208"/>
    </source>
</evidence>
<dbReference type="Proteomes" id="UP000001208">
    <property type="component" value="Chromosome"/>
</dbReference>
<feature type="domain" description="4Fe-4S ferredoxin-type" evidence="1">
    <location>
        <begin position="1"/>
        <end position="31"/>
    </location>
</feature>
<dbReference type="PROSITE" id="PS51379">
    <property type="entry name" value="4FE4S_FER_2"/>
    <property type="match status" value="2"/>
</dbReference>
<gene>
    <name evidence="2" type="ordered locus">Ctha_0551</name>
</gene>
<dbReference type="HOGENOM" id="CLU_139698_11_0_10"/>
<dbReference type="STRING" id="517418.Ctha_0551"/>
<proteinExistence type="predicted"/>
<dbReference type="InterPro" id="IPR017896">
    <property type="entry name" value="4Fe4S_Fe-S-bd"/>
</dbReference>
<dbReference type="KEGG" id="cts:Ctha_0551"/>
<sequence length="118" mass="13530">MALMITDACISDRCDVCEPECPNIAIYAPGRPYELFGDDYEPLSTEKYYIVPGKCTECVGFHEEPQCAAVCPVDCCVPDPNYPETKDELYAKKDMLERDKVIVQRIEEIKERKRNQTQ</sequence>
<protein>
    <submittedName>
        <fullName evidence="2">Ferredoxin-like protein</fullName>
    </submittedName>
</protein>
<dbReference type="AlphaFoldDB" id="B3QV68"/>
<feature type="domain" description="4Fe-4S ferredoxin-type" evidence="1">
    <location>
        <begin position="46"/>
        <end position="81"/>
    </location>
</feature>
<dbReference type="SUPFAM" id="SSF54862">
    <property type="entry name" value="4Fe-4S ferredoxins"/>
    <property type="match status" value="1"/>
</dbReference>
<evidence type="ECO:0000313" key="2">
    <source>
        <dbReference type="EMBL" id="ACF13022.1"/>
    </source>
</evidence>
<reference evidence="2 3" key="1">
    <citation type="submission" date="2008-06" db="EMBL/GenBank/DDBJ databases">
        <title>Complete sequence of Chloroherpeton thalassium ATCC 35110.</title>
        <authorList>
            <consortium name="US DOE Joint Genome Institute"/>
            <person name="Lucas S."/>
            <person name="Copeland A."/>
            <person name="Lapidus A."/>
            <person name="Glavina del Rio T."/>
            <person name="Dalin E."/>
            <person name="Tice H."/>
            <person name="Bruce D."/>
            <person name="Goodwin L."/>
            <person name="Pitluck S."/>
            <person name="Schmutz J."/>
            <person name="Larimer F."/>
            <person name="Land M."/>
            <person name="Hauser L."/>
            <person name="Kyrpides N."/>
            <person name="Mikhailova N."/>
            <person name="Liu Z."/>
            <person name="Li T."/>
            <person name="Zhao F."/>
            <person name="Overmann J."/>
            <person name="Bryant D.A."/>
            <person name="Richardson P."/>
        </authorList>
    </citation>
    <scope>NUCLEOTIDE SEQUENCE [LARGE SCALE GENOMIC DNA]</scope>
    <source>
        <strain evidence="3">ATCC 35110 / GB-78</strain>
    </source>
</reference>
<dbReference type="Gene3D" id="3.30.70.20">
    <property type="match status" value="1"/>
</dbReference>
<dbReference type="eggNOG" id="COG1143">
    <property type="taxonomic scope" value="Bacteria"/>
</dbReference>